<gene>
    <name evidence="2" type="ORF">HJG54_13285</name>
</gene>
<dbReference type="AlphaFoldDB" id="A0AA97AGQ7"/>
<dbReference type="InterPro" id="IPR008638">
    <property type="entry name" value="FhaB/CdiA-like_TPS"/>
</dbReference>
<dbReference type="InterPro" id="IPR012334">
    <property type="entry name" value="Pectin_lyas_fold"/>
</dbReference>
<feature type="domain" description="Filamentous haemagglutinin FhaB/tRNA nuclease CdiA-like TPS" evidence="1">
    <location>
        <begin position="39"/>
        <end position="157"/>
    </location>
</feature>
<organism evidence="2">
    <name type="scientific">Leptolyngbya sp. NK1-12</name>
    <dbReference type="NCBI Taxonomy" id="2547451"/>
    <lineage>
        <taxon>Bacteria</taxon>
        <taxon>Bacillati</taxon>
        <taxon>Cyanobacteriota</taxon>
        <taxon>Cyanophyceae</taxon>
        <taxon>Leptolyngbyales</taxon>
        <taxon>Leptolyngbyaceae</taxon>
        <taxon>Leptolyngbya group</taxon>
        <taxon>Leptolyngbya</taxon>
    </lineage>
</organism>
<dbReference type="NCBIfam" id="TIGR01901">
    <property type="entry name" value="adhes_NPXG"/>
    <property type="match status" value="1"/>
</dbReference>
<name>A0AA97AGQ7_9CYAN</name>
<accession>A0AA97AGQ7</accession>
<proteinExistence type="predicted"/>
<dbReference type="RefSeq" id="WP_316435466.1">
    <property type="nucleotide sequence ID" value="NZ_CP053586.1"/>
</dbReference>
<reference evidence="2" key="1">
    <citation type="submission" date="2020-05" db="EMBL/GenBank/DDBJ databases">
        <authorList>
            <person name="Zhu T."/>
            <person name="Keshari N."/>
            <person name="Lu X."/>
        </authorList>
    </citation>
    <scope>NUCLEOTIDE SEQUENCE</scope>
    <source>
        <strain evidence="2">NK1-12</strain>
    </source>
</reference>
<dbReference type="Pfam" id="PF05860">
    <property type="entry name" value="TPS"/>
    <property type="match status" value="1"/>
</dbReference>
<protein>
    <submittedName>
        <fullName evidence="2">S-layer family protein</fullName>
    </submittedName>
</protein>
<evidence type="ECO:0000313" key="2">
    <source>
        <dbReference type="EMBL" id="WNZ23729.1"/>
    </source>
</evidence>
<dbReference type="InterPro" id="IPR011050">
    <property type="entry name" value="Pectin_lyase_fold/virulence"/>
</dbReference>
<evidence type="ECO:0000259" key="1">
    <source>
        <dbReference type="SMART" id="SM00912"/>
    </source>
</evidence>
<dbReference type="Gene3D" id="2.160.20.10">
    <property type="entry name" value="Single-stranded right-handed beta-helix, Pectin lyase-like"/>
    <property type="match status" value="2"/>
</dbReference>
<dbReference type="SUPFAM" id="SSF51126">
    <property type="entry name" value="Pectin lyase-like"/>
    <property type="match status" value="3"/>
</dbReference>
<dbReference type="SMART" id="SM00912">
    <property type="entry name" value="Haemagg_act"/>
    <property type="match status" value="1"/>
</dbReference>
<sequence length="866" mass="89483">MNWPARLLICYRPLLGLGSVLFGLAGGFAVSAPARIVPDQSLPRPSVTTPRERTTVITGGTQRGRNLFHSFREFSVPNGGAASFQQVDPAVTNIFSRVTGSARSRINGLIEVREIGGSISRANFFLINPNGIVFGPNATLNMGGSFMATTADRINFADGTQFSAIAPQTTPLLTVSVPVGLQFGNRLGSIASYSYAQAIDETGNPRLTASGETVFGLNVPAGQTLALVGGDLVIAAESPDAPAGILSTEGGRIELGSVASAGEVRLSPNDLGWALGYNDIRSFGSIRLGKDAVVDASGLRGGAIRVQGGQVSLSGESSQIYSVTYGAQQGRPIRITASDSLTMSGGLSSIRTETEGRGTAGDIEISTRHLVIRNGGRIGSITLAEGRGGNVRVNASESVLLAGVSDIYLSLLYVLSRGEGPSGNLMINTNRLQVLEGGNITSTTINTGDAGDMTIRAEDVDLAGIALDKAGNPIQLQFDEGRVPYSSGIFVGTAPGSQGRGGSLAMRTQRLRLRDGTLLQANTYGSRRAGDLDIRATESVEVTGRSENGRFRTSIAASSGGLPNVGSGVVASALGLGGDVEIRTGDLTVRDGAVVAVNSRNPAAAGAGRLSIRANRIMLDNQADLNAQTESGRNARIDLRGVDLLVLRRGSRISTEAGSSTGGGNAGRIDIDANFILNAPAENSDIVADADREDAGRIEIEAQGILGIAQRDQRTPQSDITANSRAGVDGEISISTPTVDPTRGLVELPSTVVDASRLIARGCRAEDHPVAEQSGEFVITGRGGVPPSPTDLRSSEAIITGWVSFDSEAASVRSGTPHVEADSAPSAPIAEAQTWILGTDGRVKLVAPTAAASPSPPMSVACGRGN</sequence>
<dbReference type="EMBL" id="CP053586">
    <property type="protein sequence ID" value="WNZ23729.1"/>
    <property type="molecule type" value="Genomic_DNA"/>
</dbReference>